<keyword evidence="8" id="KW-1185">Reference proteome</keyword>
<dbReference type="PANTHER" id="PTHR31920:SF37">
    <property type="entry name" value="B3 DOMAIN-CONTAINING TRANSCRIPTION FACTOR VRN1"/>
    <property type="match status" value="1"/>
</dbReference>
<evidence type="ECO:0000256" key="4">
    <source>
        <dbReference type="ARBA" id="ARBA00023163"/>
    </source>
</evidence>
<dbReference type="AlphaFoldDB" id="A0AAD4SCC3"/>
<evidence type="ECO:0000256" key="1">
    <source>
        <dbReference type="ARBA" id="ARBA00004123"/>
    </source>
</evidence>
<feature type="domain" description="TF-B3" evidence="6">
    <location>
        <begin position="262"/>
        <end position="324"/>
    </location>
</feature>
<evidence type="ECO:0000256" key="3">
    <source>
        <dbReference type="ARBA" id="ARBA00023125"/>
    </source>
</evidence>
<dbReference type="Pfam" id="PF02362">
    <property type="entry name" value="B3"/>
    <property type="match status" value="2"/>
</dbReference>
<dbReference type="PROSITE" id="PS50863">
    <property type="entry name" value="B3"/>
    <property type="match status" value="2"/>
</dbReference>
<evidence type="ECO:0000259" key="6">
    <source>
        <dbReference type="PROSITE" id="PS50863"/>
    </source>
</evidence>
<keyword evidence="2" id="KW-0805">Transcription regulation</keyword>
<sequence>MYEEMKINLDLQLLRHGSWMTQPQILSRPTLVCYTISKQKLKFSEALPKKFVGKFRTELSDVAVITIPNGQVWRVQLREAKGEILFGRGWKDFMDYFPLAVGHFLILRYDGNSCFHIFVCDMTASEIKYPLHSSNVEISSHTSVFSASTTEETDYVENSEILCPCPISRIPLPASRRISLPAKKERKNRVERETNVFKSQSGNLTFKIVMQPAYVREGRTVVLYHFQNLPLYNFMMHTSLFVCSMYLLGFKVFREVDRDIATLRDSEGRTWDVGISTYREKHTKLVTGWSDFVLDNRLEVGDVCIFELIDRDNLQIDVTIMRAQDVV</sequence>
<dbReference type="SUPFAM" id="SSF101936">
    <property type="entry name" value="DNA-binding pseudobarrel domain"/>
    <property type="match status" value="2"/>
</dbReference>
<gene>
    <name evidence="7" type="ORF">MKW98_025549</name>
</gene>
<feature type="domain" description="TF-B3" evidence="6">
    <location>
        <begin position="47"/>
        <end position="123"/>
    </location>
</feature>
<dbReference type="GO" id="GO:0005634">
    <property type="term" value="C:nucleus"/>
    <property type="evidence" value="ECO:0007669"/>
    <property type="project" value="UniProtKB-SubCell"/>
</dbReference>
<comment type="subcellular location">
    <subcellularLocation>
        <location evidence="1">Nucleus</location>
    </subcellularLocation>
</comment>
<dbReference type="InterPro" id="IPR003340">
    <property type="entry name" value="B3_DNA-bd"/>
</dbReference>
<evidence type="ECO:0000256" key="2">
    <source>
        <dbReference type="ARBA" id="ARBA00023015"/>
    </source>
</evidence>
<dbReference type="InterPro" id="IPR050655">
    <property type="entry name" value="Plant_B3_domain"/>
</dbReference>
<keyword evidence="3" id="KW-0238">DNA-binding</keyword>
<dbReference type="CDD" id="cd10017">
    <property type="entry name" value="B3_DNA"/>
    <property type="match status" value="2"/>
</dbReference>
<dbReference type="PANTHER" id="PTHR31920">
    <property type="entry name" value="B3 DOMAIN-CONTAINING"/>
    <property type="match status" value="1"/>
</dbReference>
<dbReference type="GO" id="GO:0003677">
    <property type="term" value="F:DNA binding"/>
    <property type="evidence" value="ECO:0007669"/>
    <property type="project" value="UniProtKB-KW"/>
</dbReference>
<reference evidence="7" key="1">
    <citation type="submission" date="2022-04" db="EMBL/GenBank/DDBJ databases">
        <title>A functionally conserved STORR gene fusion in Papaver species that diverged 16.8 million years ago.</title>
        <authorList>
            <person name="Catania T."/>
        </authorList>
    </citation>
    <scope>NUCLEOTIDE SEQUENCE</scope>
    <source>
        <strain evidence="7">S-188037</strain>
    </source>
</reference>
<dbReference type="InterPro" id="IPR015300">
    <property type="entry name" value="DNA-bd_pseudobarrel_sf"/>
</dbReference>
<evidence type="ECO:0000313" key="8">
    <source>
        <dbReference type="Proteomes" id="UP001202328"/>
    </source>
</evidence>
<dbReference type="Proteomes" id="UP001202328">
    <property type="component" value="Unassembled WGS sequence"/>
</dbReference>
<comment type="caution">
    <text evidence="7">The sequence shown here is derived from an EMBL/GenBank/DDBJ whole genome shotgun (WGS) entry which is preliminary data.</text>
</comment>
<dbReference type="Gene3D" id="2.40.330.10">
    <property type="entry name" value="DNA-binding pseudobarrel domain"/>
    <property type="match status" value="2"/>
</dbReference>
<dbReference type="EMBL" id="JAJJMB010011896">
    <property type="protein sequence ID" value="KAI3895758.1"/>
    <property type="molecule type" value="Genomic_DNA"/>
</dbReference>
<dbReference type="SMART" id="SM01019">
    <property type="entry name" value="B3"/>
    <property type="match status" value="2"/>
</dbReference>
<accession>A0AAD4SCC3</accession>
<organism evidence="7 8">
    <name type="scientific">Papaver atlanticum</name>
    <dbReference type="NCBI Taxonomy" id="357466"/>
    <lineage>
        <taxon>Eukaryota</taxon>
        <taxon>Viridiplantae</taxon>
        <taxon>Streptophyta</taxon>
        <taxon>Embryophyta</taxon>
        <taxon>Tracheophyta</taxon>
        <taxon>Spermatophyta</taxon>
        <taxon>Magnoliopsida</taxon>
        <taxon>Ranunculales</taxon>
        <taxon>Papaveraceae</taxon>
        <taxon>Papaveroideae</taxon>
        <taxon>Papaver</taxon>
    </lineage>
</organism>
<evidence type="ECO:0000256" key="5">
    <source>
        <dbReference type="ARBA" id="ARBA00023242"/>
    </source>
</evidence>
<keyword evidence="4" id="KW-0804">Transcription</keyword>
<protein>
    <recommendedName>
        <fullName evidence="6">TF-B3 domain-containing protein</fullName>
    </recommendedName>
</protein>
<keyword evidence="5" id="KW-0539">Nucleus</keyword>
<evidence type="ECO:0000313" key="7">
    <source>
        <dbReference type="EMBL" id="KAI3895758.1"/>
    </source>
</evidence>
<name>A0AAD4SCC3_9MAGN</name>
<proteinExistence type="predicted"/>